<evidence type="ECO:0000313" key="3">
    <source>
        <dbReference type="EMBL" id="KAK2595362.1"/>
    </source>
</evidence>
<proteinExistence type="predicted"/>
<evidence type="ECO:0000256" key="1">
    <source>
        <dbReference type="SAM" id="MobiDB-lite"/>
    </source>
</evidence>
<name>A0AAJ0FSZ6_9HYPO</name>
<keyword evidence="2" id="KW-0472">Membrane</keyword>
<accession>A0AAJ0FSZ6</accession>
<evidence type="ECO:0000313" key="4">
    <source>
        <dbReference type="Proteomes" id="UP001251528"/>
    </source>
</evidence>
<evidence type="ECO:0000256" key="2">
    <source>
        <dbReference type="SAM" id="Phobius"/>
    </source>
</evidence>
<dbReference type="Gene3D" id="3.90.550.10">
    <property type="entry name" value="Spore Coat Polysaccharide Biosynthesis Protein SpsA, Chain A"/>
    <property type="match status" value="1"/>
</dbReference>
<dbReference type="Proteomes" id="UP001251528">
    <property type="component" value="Unassembled WGS sequence"/>
</dbReference>
<comment type="caution">
    <text evidence="3">The sequence shown here is derived from an EMBL/GenBank/DDBJ whole genome shotgun (WGS) entry which is preliminary data.</text>
</comment>
<keyword evidence="4" id="KW-1185">Reference proteome</keyword>
<gene>
    <name evidence="3" type="ORF">QQS21_006898</name>
</gene>
<dbReference type="InterPro" id="IPR029044">
    <property type="entry name" value="Nucleotide-diphossugar_trans"/>
</dbReference>
<feature type="compositionally biased region" description="Basic and acidic residues" evidence="1">
    <location>
        <begin position="81"/>
        <end position="91"/>
    </location>
</feature>
<reference evidence="3" key="1">
    <citation type="submission" date="2023-06" db="EMBL/GenBank/DDBJ databases">
        <title>Conoideocrella luteorostrata (Hypocreales: Clavicipitaceae), a potential biocontrol fungus for elongate hemlock scale in United States Christmas tree production areas.</title>
        <authorList>
            <person name="Barrett H."/>
            <person name="Lovett B."/>
            <person name="Macias A.M."/>
            <person name="Stajich J.E."/>
            <person name="Kasson M.T."/>
        </authorList>
    </citation>
    <scope>NUCLEOTIDE SEQUENCE</scope>
    <source>
        <strain evidence="3">ARSEF 14590</strain>
    </source>
</reference>
<dbReference type="EMBL" id="JASWJB010000134">
    <property type="protein sequence ID" value="KAK2595362.1"/>
    <property type="molecule type" value="Genomic_DNA"/>
</dbReference>
<organism evidence="3 4">
    <name type="scientific">Conoideocrella luteorostrata</name>
    <dbReference type="NCBI Taxonomy" id="1105319"/>
    <lineage>
        <taxon>Eukaryota</taxon>
        <taxon>Fungi</taxon>
        <taxon>Dikarya</taxon>
        <taxon>Ascomycota</taxon>
        <taxon>Pezizomycotina</taxon>
        <taxon>Sordariomycetes</taxon>
        <taxon>Hypocreomycetidae</taxon>
        <taxon>Hypocreales</taxon>
        <taxon>Clavicipitaceae</taxon>
        <taxon>Conoideocrella</taxon>
    </lineage>
</organism>
<feature type="region of interest" description="Disordered" evidence="1">
    <location>
        <begin position="52"/>
        <end position="99"/>
    </location>
</feature>
<protein>
    <recommendedName>
        <fullName evidence="5">Glycosyltransferase family 8 protein</fullName>
    </recommendedName>
</protein>
<keyword evidence="2" id="KW-1133">Transmembrane helix</keyword>
<dbReference type="AlphaFoldDB" id="A0AAJ0FSZ6"/>
<dbReference type="SUPFAM" id="SSF53448">
    <property type="entry name" value="Nucleotide-diphospho-sugar transferases"/>
    <property type="match status" value="1"/>
</dbReference>
<keyword evidence="2" id="KW-0812">Transmembrane</keyword>
<sequence>MGRPSRIALPRGGLLFLSILAFAILGSTYLWSNAPPPSKLVSTIFSNNRLPTEHPITSDDSIESDTITPNTESTKTPATAESEKGSLDLGKHYNVRPSASNSSARIEGCEYPILIHVTPDIHCTGALTVYSSIVRNVLSQPKALRNKVCVHVTYIDQNLTSIENMYQWKARQNPYPHMEDCAALDSSPELNKIVPVRFQALSPIERPEFMESQTLWLAALNKVHSWGFDLYPRILILDADSIILTDLHKIFESTPAATIVGAADQFQGCHDRSRINGGMILLKPSRYFHISVAELLYDKQASCFSGNWGQSEQELLNCVCGYTYDGYKPLRPEFQCSILPLYNSVWPRNYGCSGANVVPIRSVHFTPVKPWRIDENDLDSRVDTRYWKCIRDAGRSKSVEKLTTCRAATLAETRQLPELAEKKRERRRS</sequence>
<feature type="compositionally biased region" description="Polar residues" evidence="1">
    <location>
        <begin position="64"/>
        <end position="79"/>
    </location>
</feature>
<evidence type="ECO:0008006" key="5">
    <source>
        <dbReference type="Google" id="ProtNLM"/>
    </source>
</evidence>
<feature type="transmembrane region" description="Helical" evidence="2">
    <location>
        <begin position="12"/>
        <end position="31"/>
    </location>
</feature>